<proteinExistence type="predicted"/>
<dbReference type="WBParaSite" id="SSTP_0001099400.1">
    <property type="protein sequence ID" value="SSTP_0001099400.1"/>
    <property type="gene ID" value="SSTP_0001099400"/>
</dbReference>
<evidence type="ECO:0000313" key="2">
    <source>
        <dbReference type="WBParaSite" id="SSTP_0001099400.1"/>
    </source>
</evidence>
<name>A0A0K0ENF7_STRER</name>
<dbReference type="STRING" id="6248.A0A0K0ENF7"/>
<protein>
    <submittedName>
        <fullName evidence="2">DUF4806 domain-containing protein</fullName>
    </submittedName>
    <submittedName>
        <fullName evidence="3">Nucleolar protein 16</fullName>
    </submittedName>
</protein>
<accession>A0A0K0ENF7</accession>
<evidence type="ECO:0000313" key="3">
    <source>
        <dbReference type="WBParaSite" id="TCONS_00012439.p1"/>
    </source>
</evidence>
<keyword evidence="1" id="KW-1185">Reference proteome</keyword>
<organism evidence="2">
    <name type="scientific">Strongyloides stercoralis</name>
    <name type="common">Threadworm</name>
    <dbReference type="NCBI Taxonomy" id="6248"/>
    <lineage>
        <taxon>Eukaryota</taxon>
        <taxon>Metazoa</taxon>
        <taxon>Ecdysozoa</taxon>
        <taxon>Nematoda</taxon>
        <taxon>Chromadorea</taxon>
        <taxon>Rhabditida</taxon>
        <taxon>Tylenchina</taxon>
        <taxon>Panagrolaimomorpha</taxon>
        <taxon>Strongyloidoidea</taxon>
        <taxon>Strongyloididae</taxon>
        <taxon>Strongyloides</taxon>
    </lineage>
</organism>
<reference evidence="2" key="1">
    <citation type="submission" date="2015-08" db="UniProtKB">
        <authorList>
            <consortium name="WormBaseParasite"/>
        </authorList>
    </citation>
    <scope>IDENTIFICATION</scope>
</reference>
<dbReference type="Proteomes" id="UP000035681">
    <property type="component" value="Unplaced"/>
</dbReference>
<sequence>MRSSKAIKKRSVCGRNSYKNKARKKVRIRKKLLSYKRWKKATYSSNSPTDNFSDFSDFYDVLQKESSIYDVEEEDKLISTDTKSSNNSPLNIRSIYPRYDYRTSSYTPIENTFNTSGYHSTALSSNNVTARSMNHTVVTNESFVSGKKSNSGRDIVKGFRKLTRNVFQTVTKFGKFGSRKKGIFVDDFEGEEIVPRDMVFCMNMLDACGNDYDAMADSPKNVFYESVSTIKKRIKRFKKTPEYKIYKICKKEGFSPERRKHLLIEYHKSCIFIINNDW</sequence>
<evidence type="ECO:0000313" key="1">
    <source>
        <dbReference type="Proteomes" id="UP000035681"/>
    </source>
</evidence>
<dbReference type="WBParaSite" id="TCONS_00012439.p1">
    <property type="protein sequence ID" value="TCONS_00012439.p1"/>
    <property type="gene ID" value="XLOC_008089"/>
</dbReference>
<dbReference type="AlphaFoldDB" id="A0A0K0ENF7"/>